<feature type="compositionally biased region" description="Pro residues" evidence="18">
    <location>
        <begin position="25"/>
        <end position="34"/>
    </location>
</feature>
<dbReference type="EMBL" id="JBHSIS010000022">
    <property type="protein sequence ID" value="MFC4858093.1"/>
    <property type="molecule type" value="Genomic_DNA"/>
</dbReference>
<dbReference type="InterPro" id="IPR018274">
    <property type="entry name" value="PEP_util_AS"/>
</dbReference>
<dbReference type="PIRSF" id="PIRSF000732">
    <property type="entry name" value="PTS_enzyme_I"/>
    <property type="match status" value="1"/>
</dbReference>
<dbReference type="InterPro" id="IPR040442">
    <property type="entry name" value="Pyrv_kinase-like_dom_sf"/>
</dbReference>
<keyword evidence="23" id="KW-1185">Reference proteome</keyword>
<comment type="subcellular location">
    <subcellularLocation>
        <location evidence="4 17">Cytoplasm</location>
    </subcellularLocation>
</comment>
<comment type="cofactor">
    <cofactor evidence="2 17">
        <name>Mg(2+)</name>
        <dbReference type="ChEBI" id="CHEBI:18420"/>
    </cofactor>
</comment>
<dbReference type="InterPro" id="IPR006318">
    <property type="entry name" value="PTS_EI-like"/>
</dbReference>
<keyword evidence="15 17" id="KW-0460">Magnesium</keyword>
<organism evidence="22 23">
    <name type="scientific">Actinophytocola glycyrrhizae</name>
    <dbReference type="NCBI Taxonomy" id="2044873"/>
    <lineage>
        <taxon>Bacteria</taxon>
        <taxon>Bacillati</taxon>
        <taxon>Actinomycetota</taxon>
        <taxon>Actinomycetes</taxon>
        <taxon>Pseudonocardiales</taxon>
        <taxon>Pseudonocardiaceae</taxon>
    </lineage>
</organism>
<dbReference type="Pfam" id="PF05524">
    <property type="entry name" value="PEP-utilisers_N"/>
    <property type="match status" value="1"/>
</dbReference>
<dbReference type="InterPro" id="IPR008731">
    <property type="entry name" value="PTS_EIN"/>
</dbReference>
<evidence type="ECO:0000259" key="19">
    <source>
        <dbReference type="Pfam" id="PF00391"/>
    </source>
</evidence>
<dbReference type="PRINTS" id="PR01736">
    <property type="entry name" value="PHPHTRNFRASE"/>
</dbReference>
<dbReference type="PROSITE" id="PS00742">
    <property type="entry name" value="PEP_ENZYMES_2"/>
    <property type="match status" value="1"/>
</dbReference>
<sequence>MPDLHGIGVSPGRTAGPVHALGAPPVLPAEVPEPGPDEAERAAKALQFVATSLDELAARVTGPAAEVLATQAMMAADMTLADAVAAKIGAGRPAAWAITDAIAEQQETFAALGGYFAERAADLADLRDRAVAWLLDVPMPGLPRPGVPYVLVADDLSPADTALLDDTVLAIVTRRGGPTSHTAILARAKGLPAVVGCAGIQEVPDGTTVSVDGTTGAVATVTEAQVPAIVAAGQAERERNASLTGPGRTADGSAVPLLLNVGGAKDLVPDGEGVGLFRTEFLFLGRTAAPSVAEQETAYRELFEAAGDRKVVLRTLDAGADKPLPFLGLADEENPALGIRGLRTSRVDPTVLAEQLTAVSRAAATTDADVWVMAPMVATAAEAAEFAALVHEAGLPTAGVMIEVPAAALKARQILAAVDFVSLGTNDLSQYTMAADRMNGELADLLDPWQPAVLELVATVAAAGRELGKPVGVCGESAGDPLLACVYAGMGMTTLSMSAPSVAAVRAALAGRTLADCQRLAELALAAPDAESARRSVAEA</sequence>
<dbReference type="EC" id="2.7.3.9" evidence="6 17"/>
<dbReference type="Pfam" id="PF02896">
    <property type="entry name" value="PEP-utilizers_C"/>
    <property type="match status" value="1"/>
</dbReference>
<keyword evidence="12 17" id="KW-0598">Phosphotransferase system</keyword>
<proteinExistence type="inferred from homology"/>
<comment type="function">
    <text evidence="3 17">General (non sugar-specific) component of the phosphoenolpyruvate-dependent sugar phosphotransferase system (sugar PTS). This major carbohydrate active-transport system catalyzes the phosphorylation of incoming sugar substrates concomitantly with their translocation across the cell membrane. Enzyme I transfers the phosphoryl group from phosphoenolpyruvate (PEP) to the phosphoryl carrier protein (HPr).</text>
</comment>
<dbReference type="InterPro" id="IPR050499">
    <property type="entry name" value="PEP-utilizing_PTS_enzyme"/>
</dbReference>
<keyword evidence="8 17" id="KW-0813">Transport</keyword>
<dbReference type="SUPFAM" id="SSF47831">
    <property type="entry name" value="Enzyme I of the PEP:sugar phosphotransferase system HPr-binding (sub)domain"/>
    <property type="match status" value="1"/>
</dbReference>
<evidence type="ECO:0000256" key="11">
    <source>
        <dbReference type="ARBA" id="ARBA00022679"/>
    </source>
</evidence>
<evidence type="ECO:0000256" key="6">
    <source>
        <dbReference type="ARBA" id="ARBA00012232"/>
    </source>
</evidence>
<comment type="caution">
    <text evidence="22">The sequence shown here is derived from an EMBL/GenBank/DDBJ whole genome shotgun (WGS) entry which is preliminary data.</text>
</comment>
<evidence type="ECO:0000256" key="17">
    <source>
        <dbReference type="PIRNR" id="PIRNR000732"/>
    </source>
</evidence>
<evidence type="ECO:0000256" key="9">
    <source>
        <dbReference type="ARBA" id="ARBA00022490"/>
    </source>
</evidence>
<evidence type="ECO:0000256" key="10">
    <source>
        <dbReference type="ARBA" id="ARBA00022597"/>
    </source>
</evidence>
<dbReference type="RefSeq" id="WP_378060305.1">
    <property type="nucleotide sequence ID" value="NZ_JBHSIS010000022.1"/>
</dbReference>
<evidence type="ECO:0000256" key="3">
    <source>
        <dbReference type="ARBA" id="ARBA00002728"/>
    </source>
</evidence>
<evidence type="ECO:0000256" key="7">
    <source>
        <dbReference type="ARBA" id="ARBA00016544"/>
    </source>
</evidence>
<keyword evidence="10 17" id="KW-0762">Sugar transport</keyword>
<dbReference type="InterPro" id="IPR036618">
    <property type="entry name" value="PtsI_HPr-bd_sf"/>
</dbReference>
<evidence type="ECO:0000259" key="20">
    <source>
        <dbReference type="Pfam" id="PF02896"/>
    </source>
</evidence>
<accession>A0ABV9SC96</accession>
<dbReference type="InterPro" id="IPR036637">
    <property type="entry name" value="Phosphohistidine_dom_sf"/>
</dbReference>
<feature type="region of interest" description="Disordered" evidence="18">
    <location>
        <begin position="1"/>
        <end position="37"/>
    </location>
</feature>
<dbReference type="InterPro" id="IPR000121">
    <property type="entry name" value="PEP_util_C"/>
</dbReference>
<reference evidence="23" key="1">
    <citation type="journal article" date="2019" name="Int. J. Syst. Evol. Microbiol.">
        <title>The Global Catalogue of Microorganisms (GCM) 10K type strain sequencing project: providing services to taxonomists for standard genome sequencing and annotation.</title>
        <authorList>
            <consortium name="The Broad Institute Genomics Platform"/>
            <consortium name="The Broad Institute Genome Sequencing Center for Infectious Disease"/>
            <person name="Wu L."/>
            <person name="Ma J."/>
        </authorList>
    </citation>
    <scope>NUCLEOTIDE SEQUENCE [LARGE SCALE GENOMIC DNA]</scope>
    <source>
        <strain evidence="23">ZS-22-S1</strain>
    </source>
</reference>
<dbReference type="InterPro" id="IPR015813">
    <property type="entry name" value="Pyrv/PenolPyrv_kinase-like_dom"/>
</dbReference>
<feature type="domain" description="PEP-utilising enzyme C-terminal" evidence="20">
    <location>
        <begin position="243"/>
        <end position="511"/>
    </location>
</feature>
<dbReference type="Pfam" id="PF00391">
    <property type="entry name" value="PEP-utilizers"/>
    <property type="match status" value="1"/>
</dbReference>
<protein>
    <recommendedName>
        <fullName evidence="7 17">Phosphoenolpyruvate-protein phosphotransferase</fullName>
        <ecNumber evidence="6 17">2.7.3.9</ecNumber>
    </recommendedName>
    <alternativeName>
        <fullName evidence="16 17">Phosphotransferase system, enzyme I</fullName>
    </alternativeName>
</protein>
<evidence type="ECO:0000259" key="21">
    <source>
        <dbReference type="Pfam" id="PF05524"/>
    </source>
</evidence>
<dbReference type="PROSITE" id="PS00370">
    <property type="entry name" value="PEP_ENZYMES_PHOS_SITE"/>
    <property type="match status" value="1"/>
</dbReference>
<dbReference type="InterPro" id="IPR024692">
    <property type="entry name" value="PTS_EI"/>
</dbReference>
<dbReference type="SUPFAM" id="SSF52009">
    <property type="entry name" value="Phosphohistidine domain"/>
    <property type="match status" value="1"/>
</dbReference>
<evidence type="ECO:0000256" key="12">
    <source>
        <dbReference type="ARBA" id="ARBA00022683"/>
    </source>
</evidence>
<keyword evidence="14 17" id="KW-0418">Kinase</keyword>
<feature type="domain" description="PEP-utilising enzyme mobile" evidence="19">
    <location>
        <begin position="149"/>
        <end position="216"/>
    </location>
</feature>
<dbReference type="Proteomes" id="UP001595859">
    <property type="component" value="Unassembled WGS sequence"/>
</dbReference>
<dbReference type="PANTHER" id="PTHR46244">
    <property type="entry name" value="PHOSPHOENOLPYRUVATE-PROTEIN PHOSPHOTRANSFERASE"/>
    <property type="match status" value="1"/>
</dbReference>
<dbReference type="SUPFAM" id="SSF51621">
    <property type="entry name" value="Phosphoenolpyruvate/pyruvate domain"/>
    <property type="match status" value="1"/>
</dbReference>
<dbReference type="Gene3D" id="3.20.20.60">
    <property type="entry name" value="Phosphoenolpyruvate-binding domains"/>
    <property type="match status" value="1"/>
</dbReference>
<dbReference type="NCBIfam" id="TIGR01417">
    <property type="entry name" value="PTS_I_fam"/>
    <property type="match status" value="1"/>
</dbReference>
<evidence type="ECO:0000256" key="15">
    <source>
        <dbReference type="ARBA" id="ARBA00022842"/>
    </source>
</evidence>
<comment type="catalytic activity">
    <reaction evidence="1 17">
        <text>L-histidyl-[protein] + phosphoenolpyruvate = N(pros)-phospho-L-histidyl-[protein] + pyruvate</text>
        <dbReference type="Rhea" id="RHEA:23880"/>
        <dbReference type="Rhea" id="RHEA-COMP:9745"/>
        <dbReference type="Rhea" id="RHEA-COMP:9746"/>
        <dbReference type="ChEBI" id="CHEBI:15361"/>
        <dbReference type="ChEBI" id="CHEBI:29979"/>
        <dbReference type="ChEBI" id="CHEBI:58702"/>
        <dbReference type="ChEBI" id="CHEBI:64837"/>
        <dbReference type="EC" id="2.7.3.9"/>
    </reaction>
</comment>
<keyword evidence="13 17" id="KW-0479">Metal-binding</keyword>
<evidence type="ECO:0000256" key="18">
    <source>
        <dbReference type="SAM" id="MobiDB-lite"/>
    </source>
</evidence>
<dbReference type="InterPro" id="IPR023151">
    <property type="entry name" value="PEP_util_CS"/>
</dbReference>
<gene>
    <name evidence="22" type="primary">ptsP</name>
    <name evidence="22" type="ORF">ACFPCV_31725</name>
</gene>
<feature type="domain" description="Phosphotransferase system enzyme I N-terminal" evidence="21">
    <location>
        <begin position="5"/>
        <end position="119"/>
    </location>
</feature>
<keyword evidence="11 17" id="KW-0808">Transferase</keyword>
<keyword evidence="9 17" id="KW-0963">Cytoplasm</keyword>
<evidence type="ECO:0000256" key="2">
    <source>
        <dbReference type="ARBA" id="ARBA00001946"/>
    </source>
</evidence>
<evidence type="ECO:0000256" key="8">
    <source>
        <dbReference type="ARBA" id="ARBA00022448"/>
    </source>
</evidence>
<dbReference type="Gene3D" id="3.50.30.10">
    <property type="entry name" value="Phosphohistidine domain"/>
    <property type="match status" value="1"/>
</dbReference>
<name>A0ABV9SC96_9PSEU</name>
<evidence type="ECO:0000313" key="23">
    <source>
        <dbReference type="Proteomes" id="UP001595859"/>
    </source>
</evidence>
<evidence type="ECO:0000256" key="5">
    <source>
        <dbReference type="ARBA" id="ARBA00007837"/>
    </source>
</evidence>
<dbReference type="PANTHER" id="PTHR46244:SF3">
    <property type="entry name" value="PHOSPHOENOLPYRUVATE-PROTEIN PHOSPHOTRANSFERASE"/>
    <property type="match status" value="1"/>
</dbReference>
<dbReference type="Gene3D" id="1.10.274.10">
    <property type="entry name" value="PtsI, HPr-binding domain"/>
    <property type="match status" value="1"/>
</dbReference>
<dbReference type="InterPro" id="IPR008279">
    <property type="entry name" value="PEP-util_enz_mobile_dom"/>
</dbReference>
<evidence type="ECO:0000256" key="14">
    <source>
        <dbReference type="ARBA" id="ARBA00022777"/>
    </source>
</evidence>
<evidence type="ECO:0000256" key="1">
    <source>
        <dbReference type="ARBA" id="ARBA00000683"/>
    </source>
</evidence>
<comment type="similarity">
    <text evidence="5 17">Belongs to the PEP-utilizing enzyme family.</text>
</comment>
<evidence type="ECO:0000313" key="22">
    <source>
        <dbReference type="EMBL" id="MFC4858093.1"/>
    </source>
</evidence>
<evidence type="ECO:0000256" key="13">
    <source>
        <dbReference type="ARBA" id="ARBA00022723"/>
    </source>
</evidence>
<evidence type="ECO:0000256" key="4">
    <source>
        <dbReference type="ARBA" id="ARBA00004496"/>
    </source>
</evidence>
<dbReference type="GO" id="GO:0008965">
    <property type="term" value="F:phosphoenolpyruvate-protein phosphotransferase activity"/>
    <property type="evidence" value="ECO:0007669"/>
    <property type="project" value="UniProtKB-EC"/>
</dbReference>
<evidence type="ECO:0000256" key="16">
    <source>
        <dbReference type="ARBA" id="ARBA00033235"/>
    </source>
</evidence>